<evidence type="ECO:0000256" key="1">
    <source>
        <dbReference type="SAM" id="SignalP"/>
    </source>
</evidence>
<protein>
    <submittedName>
        <fullName evidence="2">Uncharacterized protein</fullName>
    </submittedName>
</protein>
<evidence type="ECO:0000313" key="3">
    <source>
        <dbReference type="Proteomes" id="UP000776252"/>
    </source>
</evidence>
<name>A0ABS6BST7_9CLOT</name>
<comment type="caution">
    <text evidence="2">The sequence shown here is derived from an EMBL/GenBank/DDBJ whole genome shotgun (WGS) entry which is preliminary data.</text>
</comment>
<dbReference type="Proteomes" id="UP000776252">
    <property type="component" value="Unassembled WGS sequence"/>
</dbReference>
<reference evidence="2 3" key="1">
    <citation type="submission" date="2021-06" db="EMBL/GenBank/DDBJ databases">
        <title>Clostridia strains as spoilage organisms.</title>
        <authorList>
            <person name="Wambui J."/>
            <person name="Stephan R."/>
            <person name="Stevens M.J.A."/>
        </authorList>
    </citation>
    <scope>NUCLEOTIDE SEQUENCE [LARGE SCALE GENOMIC DNA]</scope>
    <source>
        <strain evidence="2 3">DSM 14204</strain>
    </source>
</reference>
<keyword evidence="3" id="KW-1185">Reference proteome</keyword>
<evidence type="ECO:0000313" key="2">
    <source>
        <dbReference type="EMBL" id="MBU3159434.1"/>
    </source>
</evidence>
<dbReference type="EMBL" id="JAHLDV010000009">
    <property type="protein sequence ID" value="MBU3159434.1"/>
    <property type="molecule type" value="Genomic_DNA"/>
</dbReference>
<accession>A0ABS6BST7</accession>
<keyword evidence="1" id="KW-0732">Signal</keyword>
<proteinExistence type="predicted"/>
<feature type="signal peptide" evidence="1">
    <location>
        <begin position="1"/>
        <end position="29"/>
    </location>
</feature>
<gene>
    <name evidence="2" type="ORF">KPL37_06655</name>
</gene>
<organism evidence="2 3">
    <name type="scientific">Clostridium frigoris</name>
    <dbReference type="NCBI Taxonomy" id="205327"/>
    <lineage>
        <taxon>Bacteria</taxon>
        <taxon>Bacillati</taxon>
        <taxon>Bacillota</taxon>
        <taxon>Clostridia</taxon>
        <taxon>Eubacteriales</taxon>
        <taxon>Clostridiaceae</taxon>
        <taxon>Clostridium</taxon>
    </lineage>
</organism>
<sequence>MKSISLKMKILSGLLSAGIAFSGTSVAFATGNNSENAKGATSINFKHSESNKKAAKEHRAKMEATLQIVVRESENSNIITKAEGDKVLEYVKVKSDENQMNHKKNKEGKKEKCDGEKGGLFNDLVTEGILTKGKAEVLREKMYVKRTEIKTAEIRTGLQGLVDDKVITTEQSNKVQAIIMTRQTQGKENYKKMQNMSEKEKQEYVKKMDGTKVNSMKALVDNGTITKDQEAKIQQVLPQHGHGHHHK</sequence>
<dbReference type="RefSeq" id="WP_216146970.1">
    <property type="nucleotide sequence ID" value="NZ_JAHLDV010000009.1"/>
</dbReference>
<feature type="chain" id="PRO_5046898295" evidence="1">
    <location>
        <begin position="30"/>
        <end position="247"/>
    </location>
</feature>